<dbReference type="Proteomes" id="UP001283361">
    <property type="component" value="Unassembled WGS sequence"/>
</dbReference>
<sequence>MVPAERLRSVVTIVRRHMQVKVAAVSRDHVVSHGLGQSTDGLMMVLKSGWLFSTNSWLLGHPMPSLVRMFVLHRS</sequence>
<proteinExistence type="predicted"/>
<keyword evidence="2" id="KW-1185">Reference proteome</keyword>
<comment type="caution">
    <text evidence="1">The sequence shown here is derived from an EMBL/GenBank/DDBJ whole genome shotgun (WGS) entry which is preliminary data.</text>
</comment>
<evidence type="ECO:0000313" key="2">
    <source>
        <dbReference type="Proteomes" id="UP001283361"/>
    </source>
</evidence>
<accession>A0AAE1AUP3</accession>
<name>A0AAE1AUP3_9GAST</name>
<dbReference type="AlphaFoldDB" id="A0AAE1AUP3"/>
<gene>
    <name evidence="1" type="ORF">RRG08_019244</name>
</gene>
<dbReference type="EMBL" id="JAWDGP010001203">
    <property type="protein sequence ID" value="KAK3793641.1"/>
    <property type="molecule type" value="Genomic_DNA"/>
</dbReference>
<reference evidence="1" key="1">
    <citation type="journal article" date="2023" name="G3 (Bethesda)">
        <title>A reference genome for the long-term kleptoplast-retaining sea slug Elysia crispata morphotype clarki.</title>
        <authorList>
            <person name="Eastman K.E."/>
            <person name="Pendleton A.L."/>
            <person name="Shaikh M.A."/>
            <person name="Suttiyut T."/>
            <person name="Ogas R."/>
            <person name="Tomko P."/>
            <person name="Gavelis G."/>
            <person name="Widhalm J.R."/>
            <person name="Wisecaver J.H."/>
        </authorList>
    </citation>
    <scope>NUCLEOTIDE SEQUENCE</scope>
    <source>
        <strain evidence="1">ECLA1</strain>
    </source>
</reference>
<organism evidence="1 2">
    <name type="scientific">Elysia crispata</name>
    <name type="common">lettuce slug</name>
    <dbReference type="NCBI Taxonomy" id="231223"/>
    <lineage>
        <taxon>Eukaryota</taxon>
        <taxon>Metazoa</taxon>
        <taxon>Spiralia</taxon>
        <taxon>Lophotrochozoa</taxon>
        <taxon>Mollusca</taxon>
        <taxon>Gastropoda</taxon>
        <taxon>Heterobranchia</taxon>
        <taxon>Euthyneura</taxon>
        <taxon>Panpulmonata</taxon>
        <taxon>Sacoglossa</taxon>
        <taxon>Placobranchoidea</taxon>
        <taxon>Plakobranchidae</taxon>
        <taxon>Elysia</taxon>
    </lineage>
</organism>
<evidence type="ECO:0000313" key="1">
    <source>
        <dbReference type="EMBL" id="KAK3793641.1"/>
    </source>
</evidence>
<protein>
    <submittedName>
        <fullName evidence="1">Uncharacterized protein</fullName>
    </submittedName>
</protein>